<feature type="transmembrane region" description="Helical" evidence="9">
    <location>
        <begin position="377"/>
        <end position="395"/>
    </location>
</feature>
<reference evidence="11 12" key="1">
    <citation type="submission" date="2023-03" db="EMBL/GenBank/DDBJ databases">
        <authorList>
            <person name="Shen W."/>
            <person name="Cai J."/>
        </authorList>
    </citation>
    <scope>NUCLEOTIDE SEQUENCE [LARGE SCALE GENOMIC DNA]</scope>
    <source>
        <strain evidence="11 12">D6-4</strain>
    </source>
</reference>
<feature type="domain" description="PTS EIIC type-3" evidence="10">
    <location>
        <begin position="8"/>
        <end position="394"/>
    </location>
</feature>
<feature type="transmembrane region" description="Helical" evidence="9">
    <location>
        <begin position="210"/>
        <end position="234"/>
    </location>
</feature>
<evidence type="ECO:0000313" key="11">
    <source>
        <dbReference type="EMBL" id="MDT2600162.1"/>
    </source>
</evidence>
<keyword evidence="12" id="KW-1185">Reference proteome</keyword>
<dbReference type="PROSITE" id="PS51105">
    <property type="entry name" value="PTS_EIIC_TYPE_3"/>
    <property type="match status" value="1"/>
</dbReference>
<evidence type="ECO:0000256" key="6">
    <source>
        <dbReference type="ARBA" id="ARBA00022989"/>
    </source>
</evidence>
<evidence type="ECO:0000313" key="12">
    <source>
        <dbReference type="Proteomes" id="UP001252875"/>
    </source>
</evidence>
<dbReference type="Pfam" id="PF02378">
    <property type="entry name" value="PTS_EIIC"/>
    <property type="match status" value="1"/>
</dbReference>
<organism evidence="11 12">
    <name type="scientific">Enterococcus hulanensis</name>
    <dbReference type="NCBI Taxonomy" id="2559929"/>
    <lineage>
        <taxon>Bacteria</taxon>
        <taxon>Bacillati</taxon>
        <taxon>Bacillota</taxon>
        <taxon>Bacilli</taxon>
        <taxon>Lactobacillales</taxon>
        <taxon>Enterococcaceae</taxon>
        <taxon>Enterococcus</taxon>
    </lineage>
</organism>
<dbReference type="PIRSF" id="PIRSF006351">
    <property type="entry name" value="PTS_EIIC-Cellobiose"/>
    <property type="match status" value="1"/>
</dbReference>
<feature type="transmembrane region" description="Helical" evidence="9">
    <location>
        <begin position="31"/>
        <end position="51"/>
    </location>
</feature>
<feature type="transmembrane region" description="Helical" evidence="9">
    <location>
        <begin position="63"/>
        <end position="84"/>
    </location>
</feature>
<evidence type="ECO:0000256" key="2">
    <source>
        <dbReference type="ARBA" id="ARBA00022448"/>
    </source>
</evidence>
<keyword evidence="3 8" id="KW-1003">Cell membrane</keyword>
<feature type="transmembrane region" description="Helical" evidence="9">
    <location>
        <begin position="324"/>
        <end position="343"/>
    </location>
</feature>
<dbReference type="Proteomes" id="UP001252875">
    <property type="component" value="Unassembled WGS sequence"/>
</dbReference>
<keyword evidence="5 9" id="KW-0812">Transmembrane</keyword>
<keyword evidence="2 8" id="KW-0813">Transport</keyword>
<evidence type="ECO:0000256" key="3">
    <source>
        <dbReference type="ARBA" id="ARBA00022475"/>
    </source>
</evidence>
<keyword evidence="4 8" id="KW-0762">Sugar transport</keyword>
<proteinExistence type="predicted"/>
<evidence type="ECO:0000256" key="5">
    <source>
        <dbReference type="ARBA" id="ARBA00022692"/>
    </source>
</evidence>
<comment type="subcellular location">
    <subcellularLocation>
        <location evidence="1">Cell membrane</location>
        <topology evidence="1">Multi-pass membrane protein</topology>
    </subcellularLocation>
</comment>
<comment type="function">
    <text evidence="8">The phosphoenolpyruvate-dependent sugar phosphotransferase system (PTS), a major carbohydrate active -transport system, catalyzes the phosphorylation of incoming sugar substrates concomitant with their translocation across the cell membrane.</text>
</comment>
<accession>A0ABU3EZ58</accession>
<feature type="transmembrane region" description="Helical" evidence="9">
    <location>
        <begin position="126"/>
        <end position="149"/>
    </location>
</feature>
<name>A0ABU3EZ58_9ENTE</name>
<evidence type="ECO:0000256" key="8">
    <source>
        <dbReference type="PIRNR" id="PIRNR006351"/>
    </source>
</evidence>
<evidence type="ECO:0000256" key="1">
    <source>
        <dbReference type="ARBA" id="ARBA00004651"/>
    </source>
</evidence>
<comment type="caution">
    <text evidence="11">The sequence shown here is derived from an EMBL/GenBank/DDBJ whole genome shotgun (WGS) entry which is preliminary data.</text>
</comment>
<evidence type="ECO:0000256" key="4">
    <source>
        <dbReference type="ARBA" id="ARBA00022597"/>
    </source>
</evidence>
<dbReference type="InterPro" id="IPR004501">
    <property type="entry name" value="PTS_EIIC_3"/>
</dbReference>
<dbReference type="InterPro" id="IPR004796">
    <property type="entry name" value="PTS_IIC_cello"/>
</dbReference>
<feature type="transmembrane region" description="Helical" evidence="9">
    <location>
        <begin position="170"/>
        <end position="190"/>
    </location>
</feature>
<keyword evidence="6 9" id="KW-1133">Transmembrane helix</keyword>
<dbReference type="InterPro" id="IPR051088">
    <property type="entry name" value="PTS_Sugar-EIIC/EIIB"/>
</dbReference>
<protein>
    <recommendedName>
        <fullName evidence="8">Permease IIC component</fullName>
    </recommendedName>
</protein>
<dbReference type="PANTHER" id="PTHR33989:SF4">
    <property type="entry name" value="PTS SYSTEM N,N'-DIACETYLCHITOBIOSE-SPECIFIC EIIC COMPONENT"/>
    <property type="match status" value="1"/>
</dbReference>
<feature type="transmembrane region" description="Helical" evidence="9">
    <location>
        <begin position="355"/>
        <end position="371"/>
    </location>
</feature>
<gene>
    <name evidence="11" type="ORF">P7D85_10285</name>
</gene>
<evidence type="ECO:0000259" key="10">
    <source>
        <dbReference type="PROSITE" id="PS51105"/>
    </source>
</evidence>
<dbReference type="RefSeq" id="WP_311822365.1">
    <property type="nucleotide sequence ID" value="NZ_JARPYF010000005.1"/>
</dbReference>
<evidence type="ECO:0000256" key="9">
    <source>
        <dbReference type="SAM" id="Phobius"/>
    </source>
</evidence>
<dbReference type="PANTHER" id="PTHR33989">
    <property type="match status" value="1"/>
</dbReference>
<keyword evidence="7 8" id="KW-0472">Membrane</keyword>
<dbReference type="InterPro" id="IPR003352">
    <property type="entry name" value="PTS_EIIC"/>
</dbReference>
<evidence type="ECO:0000256" key="7">
    <source>
        <dbReference type="ARBA" id="ARBA00023136"/>
    </source>
</evidence>
<sequence>MQNFVEFVNKRVAPFATKLSRNVWVSSLQDAILSTLPLTLVGSVISVLSILNNYFPAFPDLSPISSFSFGIIGLALAFVFPVFILQRKKMDNKKNLAGIANVGLYLMFITPTFGENGEWIFTGENFGSGGMFLGIIAGLFTAMVFILMSKMSFFKNNDTIPDYIVSSFDSFLPILVILICGYLIVFIAHIDFLALLTTALSPLTSFGQSYLGLLAYVFVTTILYSFGISPWLLYGLFYPIQLSGISENTQLVGQGLAAVNINTGEVVQGLITLGGMGVTLPLAILLLFAKSGRLKAIGKVGIIPSILNINEPIVFGAPIMLNPLLMIPFWINSFVATTIVYFVLRFGWVSIPDKIFNLWFIPTPIQAYLVTGDFKAILLALVVLAVAAIIWYPFLQAYDKQELMLEAERNDG</sequence>
<feature type="transmembrane region" description="Helical" evidence="9">
    <location>
        <begin position="270"/>
        <end position="289"/>
    </location>
</feature>
<dbReference type="EMBL" id="JARPYI010000005">
    <property type="protein sequence ID" value="MDT2600162.1"/>
    <property type="molecule type" value="Genomic_DNA"/>
</dbReference>